<feature type="domain" description="PH" evidence="2">
    <location>
        <begin position="565"/>
        <end position="694"/>
    </location>
</feature>
<comment type="caution">
    <text evidence="4">The sequence shown here is derived from an EMBL/GenBank/DDBJ whole genome shotgun (WGS) entry which is preliminary data.</text>
</comment>
<name>A0A9P8I6E8_9PEZI</name>
<dbReference type="InterPro" id="IPR001849">
    <property type="entry name" value="PH_domain"/>
</dbReference>
<reference evidence="4" key="1">
    <citation type="submission" date="2021-03" db="EMBL/GenBank/DDBJ databases">
        <title>Comparative genomics and phylogenomic investigation of the class Geoglossomycetes provide insights into ecological specialization and systematics.</title>
        <authorList>
            <person name="Melie T."/>
            <person name="Pirro S."/>
            <person name="Miller A.N."/>
            <person name="Quandt A."/>
        </authorList>
    </citation>
    <scope>NUCLEOTIDE SEQUENCE</scope>
    <source>
        <strain evidence="4">GBOQ0MN5Z8</strain>
    </source>
</reference>
<sequence length="711" mass="79035">MLERNSKASFLERRSLVPRPLSEATEIYDTDPEMSGAESESPRLSVQSFGKKSDTTVSSYDDIPTPSSTSLSGFDFQLDLKPVEGPKGPHLFRSSSISSQRYALRTSVSSSPDEATEQMGGYAISTDDRSYGAPMAQLNTTDVRDWTPDQVASWMYQLGFDETIVESFRNHDITGAVLVDLKFEDLKELDIPSFGKRHRLWTEIHNMRGSSASSPTTPDGGYRSGRASRSSSRHRHQPDCTSDGEGSPAKTKRSRQRHSRSSRRHRKQGRSDDATISPLESVSIVGIEQLLPKPHKCAKGERCSKYRKQQRQLALLEKEHPIDPEDGQIFVAGDPGNAATARSITCVSSVVASTASDTDPSVVASSDVLGPEHAPQFSLQEGCLRVIQSRDPQENVKQFLDFQHVQYQPDYYMNEEPPTPPLEMFPALQPLPTTPPAHEFLKCLPKLQIPPSRPSNLSAFSPNYSATPSGVYRFGTPCSEMDVPVTAIPLGPVARDLSQSAPPEIGYRRDFIPRSMSAVPSRRPSFGMTKLDENAAWQPFELASPVDKSDDKTPRASPSEPSHPEYNHAGWMKKRKTRLLRHEWQEHHFRLSGTKLAMHKDEQTTDELEHIDVDDFAVACSSVASNTKLAAAFKSMKLSGKKKDGDDTAFSFQLIPATDKKGAKNVSNTKTHHFAVKTRDQRIDWMRELMLAKALKQKSEGYEINVNGSMI</sequence>
<protein>
    <submittedName>
        <fullName evidence="4">Uncharacterized protein</fullName>
    </submittedName>
</protein>
<evidence type="ECO:0000313" key="4">
    <source>
        <dbReference type="EMBL" id="KAH0541669.1"/>
    </source>
</evidence>
<dbReference type="SUPFAM" id="SSF50729">
    <property type="entry name" value="PH domain-like"/>
    <property type="match status" value="1"/>
</dbReference>
<proteinExistence type="predicted"/>
<feature type="region of interest" description="Disordered" evidence="1">
    <location>
        <begin position="21"/>
        <end position="64"/>
    </location>
</feature>
<feature type="compositionally biased region" description="Polar residues" evidence="1">
    <location>
        <begin position="208"/>
        <end position="217"/>
    </location>
</feature>
<organism evidence="4 5">
    <name type="scientific">Glutinoglossum americanum</name>
    <dbReference type="NCBI Taxonomy" id="1670608"/>
    <lineage>
        <taxon>Eukaryota</taxon>
        <taxon>Fungi</taxon>
        <taxon>Dikarya</taxon>
        <taxon>Ascomycota</taxon>
        <taxon>Pezizomycotina</taxon>
        <taxon>Geoglossomycetes</taxon>
        <taxon>Geoglossales</taxon>
        <taxon>Geoglossaceae</taxon>
        <taxon>Glutinoglossum</taxon>
    </lineage>
</organism>
<evidence type="ECO:0000313" key="5">
    <source>
        <dbReference type="Proteomes" id="UP000698800"/>
    </source>
</evidence>
<dbReference type="Gene3D" id="1.10.150.50">
    <property type="entry name" value="Transcription Factor, Ets-1"/>
    <property type="match status" value="1"/>
</dbReference>
<gene>
    <name evidence="4" type="ORF">FGG08_003900</name>
</gene>
<dbReference type="InterPro" id="IPR011993">
    <property type="entry name" value="PH-like_dom_sf"/>
</dbReference>
<feature type="compositionally biased region" description="Polar residues" evidence="1">
    <location>
        <begin position="42"/>
        <end position="64"/>
    </location>
</feature>
<dbReference type="PROSITE" id="PS50003">
    <property type="entry name" value="PH_DOMAIN"/>
    <property type="match status" value="1"/>
</dbReference>
<dbReference type="InterPro" id="IPR001660">
    <property type="entry name" value="SAM"/>
</dbReference>
<dbReference type="CDD" id="cd09535">
    <property type="entry name" value="SAM_BOI-like_fungal"/>
    <property type="match status" value="1"/>
</dbReference>
<accession>A0A9P8I6E8</accession>
<dbReference type="PROSITE" id="PS50105">
    <property type="entry name" value="SAM_DOMAIN"/>
    <property type="match status" value="1"/>
</dbReference>
<feature type="domain" description="SAM" evidence="3">
    <location>
        <begin position="146"/>
        <end position="210"/>
    </location>
</feature>
<dbReference type="Gene3D" id="2.30.29.30">
    <property type="entry name" value="Pleckstrin-homology domain (PH domain)/Phosphotyrosine-binding domain (PTB)"/>
    <property type="match status" value="1"/>
</dbReference>
<dbReference type="SMART" id="SM00233">
    <property type="entry name" value="PH"/>
    <property type="match status" value="1"/>
</dbReference>
<feature type="compositionally biased region" description="Basic residues" evidence="1">
    <location>
        <begin position="250"/>
        <end position="268"/>
    </location>
</feature>
<dbReference type="InterPro" id="IPR013761">
    <property type="entry name" value="SAM/pointed_sf"/>
</dbReference>
<dbReference type="Pfam" id="PF00169">
    <property type="entry name" value="PH"/>
    <property type="match status" value="1"/>
</dbReference>
<dbReference type="SMART" id="SM00454">
    <property type="entry name" value="SAM"/>
    <property type="match status" value="1"/>
</dbReference>
<feature type="region of interest" description="Disordered" evidence="1">
    <location>
        <begin position="208"/>
        <end position="277"/>
    </location>
</feature>
<keyword evidence="5" id="KW-1185">Reference proteome</keyword>
<dbReference type="EMBL" id="JAGHQL010000072">
    <property type="protein sequence ID" value="KAH0541669.1"/>
    <property type="molecule type" value="Genomic_DNA"/>
</dbReference>
<feature type="region of interest" description="Disordered" evidence="1">
    <location>
        <begin position="542"/>
        <end position="569"/>
    </location>
</feature>
<dbReference type="Pfam" id="PF07647">
    <property type="entry name" value="SAM_2"/>
    <property type="match status" value="1"/>
</dbReference>
<dbReference type="OrthoDB" id="422827at2759"/>
<evidence type="ECO:0000259" key="3">
    <source>
        <dbReference type="PROSITE" id="PS50105"/>
    </source>
</evidence>
<evidence type="ECO:0000256" key="1">
    <source>
        <dbReference type="SAM" id="MobiDB-lite"/>
    </source>
</evidence>
<dbReference type="Proteomes" id="UP000698800">
    <property type="component" value="Unassembled WGS sequence"/>
</dbReference>
<dbReference type="SUPFAM" id="SSF47769">
    <property type="entry name" value="SAM/Pointed domain"/>
    <property type="match status" value="1"/>
</dbReference>
<evidence type="ECO:0000259" key="2">
    <source>
        <dbReference type="PROSITE" id="PS50003"/>
    </source>
</evidence>
<dbReference type="AlphaFoldDB" id="A0A9P8I6E8"/>